<dbReference type="GO" id="GO:0005634">
    <property type="term" value="C:nucleus"/>
    <property type="evidence" value="ECO:0007669"/>
    <property type="project" value="UniProtKB-SubCell"/>
</dbReference>
<dbReference type="PANTHER" id="PTHR31140:SF1">
    <property type="entry name" value="AP2_ERF AND B3 DOMAIN-CONTAINING TRANSCRIPTION REPRESSOR RAV2"/>
    <property type="match status" value="1"/>
</dbReference>
<dbReference type="Proteomes" id="UP001140206">
    <property type="component" value="Chromosome 3"/>
</dbReference>
<comment type="subcellular location">
    <subcellularLocation>
        <location evidence="1">Nucleus</location>
    </subcellularLocation>
</comment>
<feature type="domain" description="AP2/ERF" evidence="7">
    <location>
        <begin position="7"/>
        <end position="62"/>
    </location>
</feature>
<dbReference type="AlphaFoldDB" id="A0AAV8EP14"/>
<dbReference type="Pfam" id="PF02362">
    <property type="entry name" value="B3"/>
    <property type="match status" value="1"/>
</dbReference>
<evidence type="ECO:0000256" key="2">
    <source>
        <dbReference type="ARBA" id="ARBA00023015"/>
    </source>
</evidence>
<dbReference type="InterPro" id="IPR044800">
    <property type="entry name" value="LEC2-like"/>
</dbReference>
<dbReference type="EMBL" id="JAMFTS010000003">
    <property type="protein sequence ID" value="KAJ4780263.1"/>
    <property type="molecule type" value="Genomic_DNA"/>
</dbReference>
<dbReference type="PANTHER" id="PTHR31140">
    <property type="entry name" value="B3 DOMAIN-CONTAINING TRANSCRIPTION FACTOR ABI3"/>
    <property type="match status" value="1"/>
</dbReference>
<dbReference type="PROSITE" id="PS51032">
    <property type="entry name" value="AP2_ERF"/>
    <property type="match status" value="1"/>
</dbReference>
<organism evidence="8 9">
    <name type="scientific">Rhynchospora pubera</name>
    <dbReference type="NCBI Taxonomy" id="906938"/>
    <lineage>
        <taxon>Eukaryota</taxon>
        <taxon>Viridiplantae</taxon>
        <taxon>Streptophyta</taxon>
        <taxon>Embryophyta</taxon>
        <taxon>Tracheophyta</taxon>
        <taxon>Spermatophyta</taxon>
        <taxon>Magnoliopsida</taxon>
        <taxon>Liliopsida</taxon>
        <taxon>Poales</taxon>
        <taxon>Cyperaceae</taxon>
        <taxon>Cyperoideae</taxon>
        <taxon>Rhynchosporeae</taxon>
        <taxon>Rhynchospora</taxon>
    </lineage>
</organism>
<proteinExistence type="predicted"/>
<keyword evidence="2" id="KW-0805">Transcription regulation</keyword>
<feature type="domain" description="TF-B3" evidence="6">
    <location>
        <begin position="131"/>
        <end position="237"/>
    </location>
</feature>
<dbReference type="CDD" id="cd00018">
    <property type="entry name" value="AP2"/>
    <property type="match status" value="1"/>
</dbReference>
<sequence>MKLPSSRYRGVVAQQSGKWGAQIYKKNERIWLGTFCTEVEAAQTYDLAARCLHETNAVTNFSTCSKSDKVAKAELNFLRSHTTDDILSMLRRHTYDEELNRTRDMHQIQHLQCNNATTFMPNKSEDRELLFFKLISHGDVGQHSRLLIPRKHAQKHFPVFQKSSGVDHKGVMINCEDEEGRIWRFRYAYWSSSNNHVLNGGWTQFAKEKCLRPGDEVQFWRVTNEVGDVRLCIECHTSKAATFPSQPPLELPLSQPDKMIRLFGVNVYVLHDTGVFGKSAEQRTKNGSQNPLAN</sequence>
<dbReference type="InterPro" id="IPR036955">
    <property type="entry name" value="AP2/ERF_dom_sf"/>
</dbReference>
<dbReference type="SUPFAM" id="SSF54171">
    <property type="entry name" value="DNA-binding domain"/>
    <property type="match status" value="1"/>
</dbReference>
<keyword evidence="4" id="KW-0804">Transcription</keyword>
<evidence type="ECO:0000256" key="5">
    <source>
        <dbReference type="ARBA" id="ARBA00023242"/>
    </source>
</evidence>
<keyword evidence="9" id="KW-1185">Reference proteome</keyword>
<dbReference type="InterPro" id="IPR001471">
    <property type="entry name" value="AP2/ERF_dom"/>
</dbReference>
<evidence type="ECO:0000256" key="4">
    <source>
        <dbReference type="ARBA" id="ARBA00023163"/>
    </source>
</evidence>
<dbReference type="InterPro" id="IPR015300">
    <property type="entry name" value="DNA-bd_pseudobarrel_sf"/>
</dbReference>
<dbReference type="GO" id="GO:0003677">
    <property type="term" value="F:DNA binding"/>
    <property type="evidence" value="ECO:0007669"/>
    <property type="project" value="UniProtKB-KW"/>
</dbReference>
<dbReference type="PROSITE" id="PS50863">
    <property type="entry name" value="B3"/>
    <property type="match status" value="1"/>
</dbReference>
<dbReference type="InterPro" id="IPR016177">
    <property type="entry name" value="DNA-bd_dom_sf"/>
</dbReference>
<evidence type="ECO:0000256" key="3">
    <source>
        <dbReference type="ARBA" id="ARBA00023125"/>
    </source>
</evidence>
<dbReference type="GO" id="GO:0003700">
    <property type="term" value="F:DNA-binding transcription factor activity"/>
    <property type="evidence" value="ECO:0007669"/>
    <property type="project" value="InterPro"/>
</dbReference>
<dbReference type="SMART" id="SM00380">
    <property type="entry name" value="AP2"/>
    <property type="match status" value="1"/>
</dbReference>
<accession>A0AAV8EP14</accession>
<evidence type="ECO:0000313" key="9">
    <source>
        <dbReference type="Proteomes" id="UP001140206"/>
    </source>
</evidence>
<evidence type="ECO:0000259" key="7">
    <source>
        <dbReference type="PROSITE" id="PS51032"/>
    </source>
</evidence>
<protein>
    <submittedName>
        <fullName evidence="8">AP2/B3 transcription factor family protein</fullName>
    </submittedName>
</protein>
<evidence type="ECO:0000313" key="8">
    <source>
        <dbReference type="EMBL" id="KAJ4780263.1"/>
    </source>
</evidence>
<reference evidence="8" key="1">
    <citation type="submission" date="2022-08" db="EMBL/GenBank/DDBJ databases">
        <authorList>
            <person name="Marques A."/>
        </authorList>
    </citation>
    <scope>NUCLEOTIDE SEQUENCE</scope>
    <source>
        <strain evidence="8">RhyPub2mFocal</strain>
        <tissue evidence="8">Leaves</tissue>
    </source>
</reference>
<dbReference type="Gene3D" id="3.30.730.10">
    <property type="entry name" value="AP2/ERF domain"/>
    <property type="match status" value="1"/>
</dbReference>
<keyword evidence="5" id="KW-0539">Nucleus</keyword>
<keyword evidence="3" id="KW-0238">DNA-binding</keyword>
<dbReference type="CDD" id="cd10017">
    <property type="entry name" value="B3_DNA"/>
    <property type="match status" value="1"/>
</dbReference>
<dbReference type="SUPFAM" id="SSF101936">
    <property type="entry name" value="DNA-binding pseudobarrel domain"/>
    <property type="match status" value="1"/>
</dbReference>
<evidence type="ECO:0000256" key="1">
    <source>
        <dbReference type="ARBA" id="ARBA00004123"/>
    </source>
</evidence>
<evidence type="ECO:0000259" key="6">
    <source>
        <dbReference type="PROSITE" id="PS50863"/>
    </source>
</evidence>
<name>A0AAV8EP14_9POAL</name>
<gene>
    <name evidence="8" type="ORF">LUZ62_064520</name>
</gene>
<comment type="caution">
    <text evidence="8">The sequence shown here is derived from an EMBL/GenBank/DDBJ whole genome shotgun (WGS) entry which is preliminary data.</text>
</comment>
<dbReference type="SMART" id="SM01019">
    <property type="entry name" value="B3"/>
    <property type="match status" value="1"/>
</dbReference>
<dbReference type="InterPro" id="IPR003340">
    <property type="entry name" value="B3_DNA-bd"/>
</dbReference>
<dbReference type="FunFam" id="3.30.730.10:FF:000008">
    <property type="entry name" value="AP2 domain-containing protein RAP2.8"/>
    <property type="match status" value="1"/>
</dbReference>
<dbReference type="Gene3D" id="2.40.330.10">
    <property type="entry name" value="DNA-binding pseudobarrel domain"/>
    <property type="match status" value="1"/>
</dbReference>